<evidence type="ECO:0000313" key="1">
    <source>
        <dbReference type="EMBL" id="SEN20992.1"/>
    </source>
</evidence>
<protein>
    <recommendedName>
        <fullName evidence="3">Tetratricopeptide repeat-containing protein</fullName>
    </recommendedName>
</protein>
<name>A0A1H8ENG7_9RHOB</name>
<dbReference type="AlphaFoldDB" id="A0A1H8ENG7"/>
<gene>
    <name evidence="1" type="ORF">SAMN04489859_1002170</name>
</gene>
<evidence type="ECO:0008006" key="3">
    <source>
        <dbReference type="Google" id="ProtNLM"/>
    </source>
</evidence>
<dbReference type="STRING" id="34002.SAMN04489859_1002170"/>
<dbReference type="OrthoDB" id="7768377at2"/>
<dbReference type="Proteomes" id="UP000199054">
    <property type="component" value="Unassembled WGS sequence"/>
</dbReference>
<sequence>MDSFALYCLATEIRPAETLRVLGLIERRLIADPADPEARLYKGALLARLGLAMDDPGQARRFLNAGIGIMRAMPPAKATRALAHLRMLYARGTTQVLLPVPPMTAPEMDRGIAQILNHPGFGQLHGSRRAVVLGMQAHLLKQRGQDQSAARIWSAATLIEGRLRGFPETPPQIIL</sequence>
<dbReference type="EMBL" id="FODE01000002">
    <property type="protein sequence ID" value="SEN20992.1"/>
    <property type="molecule type" value="Genomic_DNA"/>
</dbReference>
<proteinExistence type="predicted"/>
<dbReference type="RefSeq" id="WP_090610392.1">
    <property type="nucleotide sequence ID" value="NZ_CP067127.1"/>
</dbReference>
<evidence type="ECO:0000313" key="2">
    <source>
        <dbReference type="Proteomes" id="UP000199054"/>
    </source>
</evidence>
<reference evidence="1 2" key="1">
    <citation type="submission" date="2016-10" db="EMBL/GenBank/DDBJ databases">
        <authorList>
            <person name="de Groot N.N."/>
        </authorList>
    </citation>
    <scope>NUCLEOTIDE SEQUENCE [LARGE SCALE GENOMIC DNA]</scope>
    <source>
        <strain evidence="1 2">DSM 8512</strain>
    </source>
</reference>
<accession>A0A1H8ENG7</accession>
<organism evidence="1 2">
    <name type="scientific">Paracoccus alcaliphilus</name>
    <dbReference type="NCBI Taxonomy" id="34002"/>
    <lineage>
        <taxon>Bacteria</taxon>
        <taxon>Pseudomonadati</taxon>
        <taxon>Pseudomonadota</taxon>
        <taxon>Alphaproteobacteria</taxon>
        <taxon>Rhodobacterales</taxon>
        <taxon>Paracoccaceae</taxon>
        <taxon>Paracoccus</taxon>
    </lineage>
</organism>
<keyword evidence="2" id="KW-1185">Reference proteome</keyword>